<comment type="subcellular location">
    <subcellularLocation>
        <location evidence="1">Nucleus</location>
        <location evidence="1">Nucleolus</location>
    </subcellularLocation>
</comment>
<dbReference type="PANTHER" id="PTHR44215:SF1">
    <property type="entry name" value="WD REPEAT-CONTAINING PROTEIN 75"/>
    <property type="match status" value="1"/>
</dbReference>
<dbReference type="Pfam" id="PF23869">
    <property type="entry name" value="Beta-prop_WDR75_1st"/>
    <property type="match status" value="1"/>
</dbReference>
<keyword evidence="7" id="KW-0539">Nucleus</keyword>
<dbReference type="InterPro" id="IPR053826">
    <property type="entry name" value="WDR75"/>
</dbReference>
<dbReference type="GO" id="GO:0003723">
    <property type="term" value="F:RNA binding"/>
    <property type="evidence" value="ECO:0007669"/>
    <property type="project" value="InterPro"/>
</dbReference>
<dbReference type="Proteomes" id="UP000281468">
    <property type="component" value="Unassembled WGS sequence"/>
</dbReference>
<dbReference type="EMBL" id="QWIQ01000600">
    <property type="protein sequence ID" value="RMY81192.1"/>
    <property type="molecule type" value="Genomic_DNA"/>
</dbReference>
<dbReference type="PROSITE" id="PS50294">
    <property type="entry name" value="WD_REPEATS_REGION"/>
    <property type="match status" value="1"/>
</dbReference>
<keyword evidence="6" id="KW-0804">Transcription</keyword>
<dbReference type="CDD" id="cd23952">
    <property type="entry name" value="Utp17_CTD"/>
    <property type="match status" value="1"/>
</dbReference>
<dbReference type="Gene3D" id="2.130.10.10">
    <property type="entry name" value="YVTN repeat-like/Quinoprotein amine dehydrogenase"/>
    <property type="match status" value="2"/>
</dbReference>
<evidence type="ECO:0000256" key="3">
    <source>
        <dbReference type="ARBA" id="ARBA00022552"/>
    </source>
</evidence>
<feature type="compositionally biased region" description="Basic and acidic residues" evidence="9">
    <location>
        <begin position="156"/>
        <end position="170"/>
    </location>
</feature>
<dbReference type="AlphaFoldDB" id="A0A3M7EXC1"/>
<feature type="compositionally biased region" description="Polar residues" evidence="9">
    <location>
        <begin position="1112"/>
        <end position="1123"/>
    </location>
</feature>
<feature type="region of interest" description="Disordered" evidence="9">
    <location>
        <begin position="1097"/>
        <end position="1134"/>
    </location>
</feature>
<organism evidence="10 11">
    <name type="scientific">Hortaea werneckii</name>
    <name type="common">Black yeast</name>
    <name type="synonym">Cladosporium werneckii</name>
    <dbReference type="NCBI Taxonomy" id="91943"/>
    <lineage>
        <taxon>Eukaryota</taxon>
        <taxon>Fungi</taxon>
        <taxon>Dikarya</taxon>
        <taxon>Ascomycota</taxon>
        <taxon>Pezizomycotina</taxon>
        <taxon>Dothideomycetes</taxon>
        <taxon>Dothideomycetidae</taxon>
        <taxon>Mycosphaerellales</taxon>
        <taxon>Teratosphaeriaceae</taxon>
        <taxon>Hortaea</taxon>
    </lineage>
</organism>
<keyword evidence="3" id="KW-0698">rRNA processing</keyword>
<protein>
    <submittedName>
        <fullName evidence="10">Uncharacterized protein</fullName>
    </submittedName>
</protein>
<evidence type="ECO:0000256" key="1">
    <source>
        <dbReference type="ARBA" id="ARBA00004604"/>
    </source>
</evidence>
<feature type="compositionally biased region" description="Basic residues" evidence="9">
    <location>
        <begin position="103"/>
        <end position="114"/>
    </location>
</feature>
<name>A0A3M7EXC1_HORWE</name>
<dbReference type="GO" id="GO:0045943">
    <property type="term" value="P:positive regulation of transcription by RNA polymerase I"/>
    <property type="evidence" value="ECO:0007669"/>
    <property type="project" value="InterPro"/>
</dbReference>
<feature type="region of interest" description="Disordered" evidence="9">
    <location>
        <begin position="48"/>
        <end position="306"/>
    </location>
</feature>
<evidence type="ECO:0000256" key="9">
    <source>
        <dbReference type="SAM" id="MobiDB-lite"/>
    </source>
</evidence>
<dbReference type="InterPro" id="IPR015943">
    <property type="entry name" value="WD40/YVTN_repeat-like_dom_sf"/>
</dbReference>
<gene>
    <name evidence="10" type="ORF">D0862_12440</name>
</gene>
<dbReference type="GO" id="GO:0032040">
    <property type="term" value="C:small-subunit processome"/>
    <property type="evidence" value="ECO:0007669"/>
    <property type="project" value="InterPro"/>
</dbReference>
<evidence type="ECO:0000313" key="10">
    <source>
        <dbReference type="EMBL" id="RMY81192.1"/>
    </source>
</evidence>
<evidence type="ECO:0000313" key="11">
    <source>
        <dbReference type="Proteomes" id="UP000281468"/>
    </source>
</evidence>
<proteinExistence type="predicted"/>
<comment type="caution">
    <text evidence="10">The sequence shown here is derived from an EMBL/GenBank/DDBJ whole genome shotgun (WGS) entry which is preliminary data.</text>
</comment>
<sequence length="1179" mass="127548">MAESSRIEPGGIGPHKKFRVFKLGSACEAKARGIAPLRFHPRRSTEEILLMAGTKERAAPDAGKKRKASAAEELAESSAKKTKHDQPNASSPVATPEDAQSKNSRKKARSRAKRSQLAEETRGPESPAVKPQPATPAKVKQEAKPKPTPLPPQPKAPKEPKTPKEPKDTKPLSPATLERRAKNAEREAAEKAAKDREIAALVQAGKSGSLESLKRHRKAEKRRERLAQSQEASTDIPATPASQTRDGRLSGAGKREGDATPATDERNKEERNAAKKARRAEEKALRQPAGKLGVVQTPDTSVVKRRGNKDVQMEDVHEEMQNTGWSLSLPGGGRFIDHDPLFVQHPENGHEFLVSSNGLETQLLAIETSLPVTSCPAPPGRIVRCFAIDPSRDGIIGIAYDDGSVAQWNWTSSGPVQSMDRVKGIPKALQLSAAPADERSTAFALVKDSANGQSVILKGGKALYSTQEKLRSLQVLGQSEYILTHGSTTMVIGKRKDGKKSDVDFTWVELPMEKGIACAHARVSTAVAADRRDTKHQTQLTLAVGNAEGQIYLYPDILPLFAQKGQASLPSPRVLHWHRSAPSTITFSQDGNYLISGGKETVLVLWQLETGKKQYLPHLTSEIERVVVNVAGDKYAVQMGDNSIMVLSTSELKPVANFAGIQMALPTSSKKSGLFIDDEQPSVVATINPRNGNEVLLAVPSTQRKEPTEAAAAKPFLQTYDTRSSRHIIRQALARNNVTDFNLGPEGTPIAPPDVEHLAITPDGMWLASVDTWSPPASDIESSAFADDSDVEEERKARKEAYLKFWRWDAAAELWTLSTRVDAPHARSGKALGAGEVFQLIANPAGGGFATVGEDDAVKIWRPRTKVRHGLPVLAEDGSEVVEWVCRRSVDLPAPSDRADSPMEDMVESTSTVGACLAFSQDGSLLAAVQLFDEGFEGDSLVHFLDASTGEFKASKSGGLATPDTVAIGFLDRYFIGVTSHDVTVWDLVTDLIKYRAGLPGPEFEPTLAINADNGSFSVARGKHLVIHKPTDGSAVYRARFETSISTVLAGKDGRGYTIVFDDATIRSLSSTSVPRALPSVDVDAPEEVVDAMDIEPPTSLLSAPPPSRPSHTATNRSANDTLRLQESEDDRPVVRPEQLASIFDVGQSFAMPPVRDMFEAVVGLFGRKPNASKEVEVR</sequence>
<dbReference type="InterPro" id="IPR011047">
    <property type="entry name" value="Quinoprotein_ADH-like_sf"/>
</dbReference>
<evidence type="ECO:0000256" key="4">
    <source>
        <dbReference type="ARBA" id="ARBA00022574"/>
    </source>
</evidence>
<dbReference type="PROSITE" id="PS50082">
    <property type="entry name" value="WD_REPEATS_2"/>
    <property type="match status" value="1"/>
</dbReference>
<evidence type="ECO:0000256" key="6">
    <source>
        <dbReference type="ARBA" id="ARBA00023163"/>
    </source>
</evidence>
<evidence type="ECO:0000256" key="7">
    <source>
        <dbReference type="ARBA" id="ARBA00023242"/>
    </source>
</evidence>
<evidence type="ECO:0000256" key="8">
    <source>
        <dbReference type="PROSITE-ProRule" id="PRU00221"/>
    </source>
</evidence>
<dbReference type="GO" id="GO:0006364">
    <property type="term" value="P:rRNA processing"/>
    <property type="evidence" value="ECO:0007669"/>
    <property type="project" value="UniProtKB-KW"/>
</dbReference>
<feature type="compositionally biased region" description="Basic and acidic residues" evidence="9">
    <location>
        <begin position="177"/>
        <end position="198"/>
    </location>
</feature>
<feature type="compositionally biased region" description="Basic and acidic residues" evidence="9">
    <location>
        <begin position="1124"/>
        <end position="1134"/>
    </location>
</feature>
<feature type="compositionally biased region" description="Basic and acidic residues" evidence="9">
    <location>
        <begin position="245"/>
        <end position="285"/>
    </location>
</feature>
<keyword evidence="5" id="KW-0677">Repeat</keyword>
<feature type="compositionally biased region" description="Pro residues" evidence="9">
    <location>
        <begin position="146"/>
        <end position="155"/>
    </location>
</feature>
<dbReference type="SMART" id="SM00320">
    <property type="entry name" value="WD40"/>
    <property type="match status" value="3"/>
</dbReference>
<dbReference type="PANTHER" id="PTHR44215">
    <property type="entry name" value="WD REPEAT-CONTAINING PROTEIN 75"/>
    <property type="match status" value="1"/>
</dbReference>
<dbReference type="InterPro" id="IPR001680">
    <property type="entry name" value="WD40_rpt"/>
</dbReference>
<dbReference type="GO" id="GO:2000234">
    <property type="term" value="P:positive regulation of rRNA processing"/>
    <property type="evidence" value="ECO:0007669"/>
    <property type="project" value="TreeGrafter"/>
</dbReference>
<accession>A0A3M7EXC1</accession>
<evidence type="ECO:0000256" key="2">
    <source>
        <dbReference type="ARBA" id="ARBA00022517"/>
    </source>
</evidence>
<dbReference type="SUPFAM" id="SSF69322">
    <property type="entry name" value="Tricorn protease domain 2"/>
    <property type="match status" value="1"/>
</dbReference>
<dbReference type="SUPFAM" id="SSF50998">
    <property type="entry name" value="Quinoprotein alcohol dehydrogenase-like"/>
    <property type="match status" value="1"/>
</dbReference>
<reference evidence="10 11" key="1">
    <citation type="journal article" date="2018" name="BMC Genomics">
        <title>Genomic evidence for intraspecific hybridization in a clonal and extremely halotolerant yeast.</title>
        <authorList>
            <person name="Gostincar C."/>
            <person name="Stajich J.E."/>
            <person name="Zupancic J."/>
            <person name="Zalar P."/>
            <person name="Gunde-Cimerman N."/>
        </authorList>
    </citation>
    <scope>NUCLEOTIDE SEQUENCE [LARGE SCALE GENOMIC DNA]</scope>
    <source>
        <strain evidence="10 11">EXF-171</strain>
    </source>
</reference>
<evidence type="ECO:0000256" key="5">
    <source>
        <dbReference type="ARBA" id="ARBA00022737"/>
    </source>
</evidence>
<feature type="repeat" description="WD" evidence="8">
    <location>
        <begin position="575"/>
        <end position="616"/>
    </location>
</feature>
<feature type="compositionally biased region" description="Basic and acidic residues" evidence="9">
    <location>
        <begin position="54"/>
        <end position="63"/>
    </location>
</feature>
<keyword evidence="4 8" id="KW-0853">WD repeat</keyword>
<keyword evidence="2" id="KW-0690">Ribosome biogenesis</keyword>